<dbReference type="SUPFAM" id="SSF53187">
    <property type="entry name" value="Zn-dependent exopeptidases"/>
    <property type="match status" value="1"/>
</dbReference>
<dbReference type="InterPro" id="IPR010182">
    <property type="entry name" value="ArgE/DapE"/>
</dbReference>
<proteinExistence type="inferred from homology"/>
<dbReference type="GO" id="GO:0046872">
    <property type="term" value="F:metal ion binding"/>
    <property type="evidence" value="ECO:0007669"/>
    <property type="project" value="UniProtKB-KW"/>
</dbReference>
<keyword evidence="5" id="KW-0378">Hydrolase</keyword>
<evidence type="ECO:0000256" key="3">
    <source>
        <dbReference type="ARBA" id="ARBA00006247"/>
    </source>
</evidence>
<dbReference type="NCBIfam" id="TIGR01910">
    <property type="entry name" value="DapE-ArgE"/>
    <property type="match status" value="1"/>
</dbReference>
<dbReference type="OMA" id="STFEPTM"/>
<gene>
    <name evidence="9" type="ORF">DGD08_15170</name>
</gene>
<dbReference type="InterPro" id="IPR050072">
    <property type="entry name" value="Peptidase_M20A"/>
</dbReference>
<comment type="cofactor">
    <cofactor evidence="1">
        <name>Co(2+)</name>
        <dbReference type="ChEBI" id="CHEBI:48828"/>
    </cofactor>
</comment>
<dbReference type="Pfam" id="PF07687">
    <property type="entry name" value="M20_dimer"/>
    <property type="match status" value="1"/>
</dbReference>
<comment type="caution">
    <text evidence="9">The sequence shown here is derived from an EMBL/GenBank/DDBJ whole genome shotgun (WGS) entry which is preliminary data.</text>
</comment>
<keyword evidence="6" id="KW-0862">Zinc</keyword>
<name>A0A3D4VBR2_9BACT</name>
<reference evidence="9 10" key="1">
    <citation type="journal article" date="2018" name="Nat. Biotechnol.">
        <title>A standardized bacterial taxonomy based on genome phylogeny substantially revises the tree of life.</title>
        <authorList>
            <person name="Parks D.H."/>
            <person name="Chuvochina M."/>
            <person name="Waite D.W."/>
            <person name="Rinke C."/>
            <person name="Skarshewski A."/>
            <person name="Chaumeil P.A."/>
            <person name="Hugenholtz P."/>
        </authorList>
    </citation>
    <scope>NUCLEOTIDE SEQUENCE [LARGE SCALE GENOMIC DNA]</scope>
    <source>
        <strain evidence="9">UBA8844</strain>
    </source>
</reference>
<dbReference type="Gene3D" id="3.30.70.360">
    <property type="match status" value="1"/>
</dbReference>
<dbReference type="SUPFAM" id="SSF55031">
    <property type="entry name" value="Bacterial exopeptidase dimerisation domain"/>
    <property type="match status" value="1"/>
</dbReference>
<dbReference type="AlphaFoldDB" id="A0A3D4VBR2"/>
<evidence type="ECO:0000259" key="8">
    <source>
        <dbReference type="Pfam" id="PF07687"/>
    </source>
</evidence>
<organism evidence="9 10">
    <name type="scientific">Gemmatimonas aurantiaca</name>
    <dbReference type="NCBI Taxonomy" id="173480"/>
    <lineage>
        <taxon>Bacteria</taxon>
        <taxon>Pseudomonadati</taxon>
        <taxon>Gemmatimonadota</taxon>
        <taxon>Gemmatimonadia</taxon>
        <taxon>Gemmatimonadales</taxon>
        <taxon>Gemmatimonadaceae</taxon>
        <taxon>Gemmatimonas</taxon>
    </lineage>
</organism>
<accession>A0A3D4VBR2</accession>
<dbReference type="InterPro" id="IPR011650">
    <property type="entry name" value="Peptidase_M20_dimer"/>
</dbReference>
<dbReference type="EMBL" id="DPIY01000011">
    <property type="protein sequence ID" value="HCT58545.1"/>
    <property type="molecule type" value="Genomic_DNA"/>
</dbReference>
<feature type="domain" description="Peptidase M20 dimerisation" evidence="8">
    <location>
        <begin position="176"/>
        <end position="284"/>
    </location>
</feature>
<dbReference type="PANTHER" id="PTHR43808:SF25">
    <property type="entry name" value="PEPTIDASE M20 DIMERISATION DOMAIN-CONTAINING PROTEIN"/>
    <property type="match status" value="1"/>
</dbReference>
<keyword evidence="7" id="KW-0170">Cobalt</keyword>
<sequence length="384" mass="39780">MHSRFPLDAVVLTEALVAVDSRNPDLVPGAPGERACAELLASILSGWGFAVSLSDVAPGRSNVIARIGPVGRSPLVLNGHLDVVGTEGMTHEPFSPITRDGNLYARGATDMKAGIAAMCVAAARAAARGALHCEVIIAAVCDEEFASIGTRALLADGLQATGAIITEPTRLSVVPAHKGFAWIDIAVQGRAAHGSRYDVGIDANRHAALLIAALDRFELDTLHTRAHPLLGRASLHAAMISGGTGWSTYADRCDVRIERRTVPGETGVQALQEVEAAIAALQVERPQFVASASLTCAQPPLDIAADAPLVQAVVSAAHSAGLPGAIKGLSCWTDAALFAEAGIPALCFGPGDIARAHSATEWVEIAQIEQATAVLEQVCSTWGT</sequence>
<dbReference type="PANTHER" id="PTHR43808">
    <property type="entry name" value="ACETYLORNITHINE DEACETYLASE"/>
    <property type="match status" value="1"/>
</dbReference>
<dbReference type="Pfam" id="PF01546">
    <property type="entry name" value="Peptidase_M20"/>
    <property type="match status" value="1"/>
</dbReference>
<evidence type="ECO:0000256" key="6">
    <source>
        <dbReference type="ARBA" id="ARBA00022833"/>
    </source>
</evidence>
<dbReference type="InterPro" id="IPR036264">
    <property type="entry name" value="Bact_exopeptidase_dim_dom"/>
</dbReference>
<evidence type="ECO:0000256" key="5">
    <source>
        <dbReference type="ARBA" id="ARBA00022801"/>
    </source>
</evidence>
<evidence type="ECO:0000256" key="2">
    <source>
        <dbReference type="ARBA" id="ARBA00001947"/>
    </source>
</evidence>
<dbReference type="InterPro" id="IPR002933">
    <property type="entry name" value="Peptidase_M20"/>
</dbReference>
<dbReference type="Proteomes" id="UP000264071">
    <property type="component" value="Unassembled WGS sequence"/>
</dbReference>
<evidence type="ECO:0000256" key="4">
    <source>
        <dbReference type="ARBA" id="ARBA00022723"/>
    </source>
</evidence>
<evidence type="ECO:0000256" key="1">
    <source>
        <dbReference type="ARBA" id="ARBA00001941"/>
    </source>
</evidence>
<dbReference type="Gene3D" id="3.40.630.10">
    <property type="entry name" value="Zn peptidases"/>
    <property type="match status" value="1"/>
</dbReference>
<evidence type="ECO:0000256" key="7">
    <source>
        <dbReference type="ARBA" id="ARBA00023285"/>
    </source>
</evidence>
<evidence type="ECO:0000313" key="10">
    <source>
        <dbReference type="Proteomes" id="UP000264071"/>
    </source>
</evidence>
<comment type="similarity">
    <text evidence="3">Belongs to the peptidase M20A family.</text>
</comment>
<comment type="cofactor">
    <cofactor evidence="2">
        <name>Zn(2+)</name>
        <dbReference type="ChEBI" id="CHEBI:29105"/>
    </cofactor>
</comment>
<dbReference type="GO" id="GO:0016787">
    <property type="term" value="F:hydrolase activity"/>
    <property type="evidence" value="ECO:0007669"/>
    <property type="project" value="UniProtKB-KW"/>
</dbReference>
<evidence type="ECO:0000313" key="9">
    <source>
        <dbReference type="EMBL" id="HCT58545.1"/>
    </source>
</evidence>
<protein>
    <submittedName>
        <fullName evidence="9">Acetylornithine deacetylase</fullName>
    </submittedName>
</protein>
<keyword evidence="4" id="KW-0479">Metal-binding</keyword>